<dbReference type="InterPro" id="IPR001478">
    <property type="entry name" value="PDZ"/>
</dbReference>
<comment type="caution">
    <text evidence="13">The sequence shown here is derived from an EMBL/GenBank/DDBJ whole genome shotgun (WGS) entry which is preliminary data.</text>
</comment>
<keyword evidence="8 11" id="KW-1133">Transmembrane helix</keyword>
<dbReference type="SUPFAM" id="SSF50156">
    <property type="entry name" value="PDZ domain-like"/>
    <property type="match status" value="2"/>
</dbReference>
<name>A0A848HF65_9BURK</name>
<feature type="transmembrane region" description="Helical" evidence="11">
    <location>
        <begin position="371"/>
        <end position="391"/>
    </location>
</feature>
<evidence type="ECO:0000256" key="4">
    <source>
        <dbReference type="ARBA" id="ARBA00022670"/>
    </source>
</evidence>
<dbReference type="CDD" id="cd06163">
    <property type="entry name" value="S2P-M50_PDZ_RseP-like"/>
    <property type="match status" value="1"/>
</dbReference>
<dbReference type="AlphaFoldDB" id="A0A848HF65"/>
<evidence type="ECO:0000256" key="7">
    <source>
        <dbReference type="ARBA" id="ARBA00022833"/>
    </source>
</evidence>
<accession>A0A848HF65</accession>
<reference evidence="13 14" key="1">
    <citation type="submission" date="2020-04" db="EMBL/GenBank/DDBJ databases">
        <title>Massilia sp. RP-1-19 isolated from soil.</title>
        <authorList>
            <person name="Dahal R.H."/>
        </authorList>
    </citation>
    <scope>NUCLEOTIDE SEQUENCE [LARGE SCALE GENOMIC DNA]</scope>
    <source>
        <strain evidence="13 14">RP-1-19</strain>
    </source>
</reference>
<protein>
    <recommendedName>
        <fullName evidence="11">Zinc metalloprotease</fullName>
        <ecNumber evidence="11">3.4.24.-</ecNumber>
    </recommendedName>
</protein>
<keyword evidence="10 11" id="KW-0472">Membrane</keyword>
<dbReference type="GO" id="GO:0006508">
    <property type="term" value="P:proteolysis"/>
    <property type="evidence" value="ECO:0007669"/>
    <property type="project" value="UniProtKB-KW"/>
</dbReference>
<proteinExistence type="inferred from homology"/>
<dbReference type="SMART" id="SM00228">
    <property type="entry name" value="PDZ"/>
    <property type="match status" value="2"/>
</dbReference>
<dbReference type="EC" id="3.4.24.-" evidence="11"/>
<evidence type="ECO:0000256" key="10">
    <source>
        <dbReference type="ARBA" id="ARBA00023136"/>
    </source>
</evidence>
<dbReference type="Proteomes" id="UP000583752">
    <property type="component" value="Unassembled WGS sequence"/>
</dbReference>
<dbReference type="PANTHER" id="PTHR42837:SF2">
    <property type="entry name" value="MEMBRANE METALLOPROTEASE ARASP2, CHLOROPLASTIC-RELATED"/>
    <property type="match status" value="1"/>
</dbReference>
<keyword evidence="5 11" id="KW-0812">Transmembrane</keyword>
<evidence type="ECO:0000256" key="8">
    <source>
        <dbReference type="ARBA" id="ARBA00022989"/>
    </source>
</evidence>
<evidence type="ECO:0000259" key="12">
    <source>
        <dbReference type="PROSITE" id="PS50106"/>
    </source>
</evidence>
<dbReference type="CDD" id="cd23081">
    <property type="entry name" value="cpPDZ_EcRseP-like"/>
    <property type="match status" value="1"/>
</dbReference>
<feature type="domain" description="PDZ" evidence="12">
    <location>
        <begin position="183"/>
        <end position="255"/>
    </location>
</feature>
<dbReference type="InterPro" id="IPR004387">
    <property type="entry name" value="Pept_M50_Zn"/>
</dbReference>
<sequence length="446" mass="47580">MNFIQTVLAFLLALGPLIIFHELGHYAVARLCGVKVLRFSVGMGKVVWSRRFGKDQTEWAVSILPLGGYVKMLDSRDPDAPPLAPGDEQHEFTRKSVWRRIAIVAAGPIANFILAIVVFAGLFMYGIAEPSTRIRFMPETTPAWQAGLRGGDQIVAVNGEQVGAWSELNWEVISSALDKRDVQLQVERESQGRVDLVLPAASFEGLDADADLLGAIGIGVARPAPVLGKIIPGGAAERAGLESGDLVTAIDGKPVPDGIAFIEALRKAGGRTVQVAVTRDGSVITIPVAPELDPETGYGRIKAEVALAPEMVRVASSPLEAVGKAVRKTWETSALTVKMIGKMITGEVSLKNVTGPITIADYAGQTARMGVVTFLIFIASISISLGVMNLLPIPVLDGGLLLYYSLEVLTGRPLPERIAEFAQRAGVAMLVMLMALAVFNDVARLL</sequence>
<keyword evidence="14" id="KW-1185">Reference proteome</keyword>
<feature type="transmembrane region" description="Helical" evidence="11">
    <location>
        <begin position="421"/>
        <end position="439"/>
    </location>
</feature>
<evidence type="ECO:0000313" key="14">
    <source>
        <dbReference type="Proteomes" id="UP000583752"/>
    </source>
</evidence>
<evidence type="ECO:0000256" key="11">
    <source>
        <dbReference type="RuleBase" id="RU362031"/>
    </source>
</evidence>
<keyword evidence="6 11" id="KW-0378">Hydrolase</keyword>
<keyword evidence="7 11" id="KW-0862">Zinc</keyword>
<dbReference type="InterPro" id="IPR008915">
    <property type="entry name" value="Peptidase_M50"/>
</dbReference>
<comment type="subcellular location">
    <subcellularLocation>
        <location evidence="2">Membrane</location>
        <topology evidence="2">Multi-pass membrane protein</topology>
    </subcellularLocation>
</comment>
<dbReference type="GO" id="GO:0016020">
    <property type="term" value="C:membrane"/>
    <property type="evidence" value="ECO:0007669"/>
    <property type="project" value="UniProtKB-SubCell"/>
</dbReference>
<keyword evidence="4 13" id="KW-0645">Protease</keyword>
<evidence type="ECO:0000256" key="5">
    <source>
        <dbReference type="ARBA" id="ARBA00022692"/>
    </source>
</evidence>
<dbReference type="InterPro" id="IPR041489">
    <property type="entry name" value="PDZ_6"/>
</dbReference>
<comment type="cofactor">
    <cofactor evidence="1 11">
        <name>Zn(2+)</name>
        <dbReference type="ChEBI" id="CHEBI:29105"/>
    </cofactor>
</comment>
<dbReference type="RefSeq" id="WP_169463749.1">
    <property type="nucleotide sequence ID" value="NZ_JABBGG010000001.1"/>
</dbReference>
<dbReference type="PANTHER" id="PTHR42837">
    <property type="entry name" value="REGULATOR OF SIGMA-E PROTEASE RSEP"/>
    <property type="match status" value="1"/>
</dbReference>
<organism evidence="13 14">
    <name type="scientific">Massilia polaris</name>
    <dbReference type="NCBI Taxonomy" id="2728846"/>
    <lineage>
        <taxon>Bacteria</taxon>
        <taxon>Pseudomonadati</taxon>
        <taxon>Pseudomonadota</taxon>
        <taxon>Betaproteobacteria</taxon>
        <taxon>Burkholderiales</taxon>
        <taxon>Oxalobacteraceae</taxon>
        <taxon>Telluria group</taxon>
        <taxon>Massilia</taxon>
    </lineage>
</organism>
<evidence type="ECO:0000256" key="3">
    <source>
        <dbReference type="ARBA" id="ARBA00007931"/>
    </source>
</evidence>
<dbReference type="PROSITE" id="PS50106">
    <property type="entry name" value="PDZ"/>
    <property type="match status" value="1"/>
</dbReference>
<dbReference type="Pfam" id="PF17820">
    <property type="entry name" value="PDZ_6"/>
    <property type="match status" value="2"/>
</dbReference>
<feature type="transmembrane region" description="Helical" evidence="11">
    <location>
        <begin position="101"/>
        <end position="127"/>
    </location>
</feature>
<dbReference type="Gene3D" id="2.30.42.10">
    <property type="match status" value="2"/>
</dbReference>
<gene>
    <name evidence="13" type="primary">rseP</name>
    <name evidence="13" type="ORF">HHL21_03090</name>
</gene>
<evidence type="ECO:0000256" key="2">
    <source>
        <dbReference type="ARBA" id="ARBA00004141"/>
    </source>
</evidence>
<evidence type="ECO:0000256" key="1">
    <source>
        <dbReference type="ARBA" id="ARBA00001947"/>
    </source>
</evidence>
<dbReference type="GO" id="GO:0004222">
    <property type="term" value="F:metalloendopeptidase activity"/>
    <property type="evidence" value="ECO:0007669"/>
    <property type="project" value="InterPro"/>
</dbReference>
<dbReference type="GO" id="GO:0046872">
    <property type="term" value="F:metal ion binding"/>
    <property type="evidence" value="ECO:0007669"/>
    <property type="project" value="UniProtKB-KW"/>
</dbReference>
<dbReference type="InterPro" id="IPR036034">
    <property type="entry name" value="PDZ_sf"/>
</dbReference>
<dbReference type="EMBL" id="JABBGG010000001">
    <property type="protein sequence ID" value="NML60085.1"/>
    <property type="molecule type" value="Genomic_DNA"/>
</dbReference>
<keyword evidence="11" id="KW-0479">Metal-binding</keyword>
<comment type="similarity">
    <text evidence="3 11">Belongs to the peptidase M50B family.</text>
</comment>
<evidence type="ECO:0000313" key="13">
    <source>
        <dbReference type="EMBL" id="NML60085.1"/>
    </source>
</evidence>
<evidence type="ECO:0000256" key="6">
    <source>
        <dbReference type="ARBA" id="ARBA00022801"/>
    </source>
</evidence>
<evidence type="ECO:0000256" key="9">
    <source>
        <dbReference type="ARBA" id="ARBA00023049"/>
    </source>
</evidence>
<keyword evidence="9 11" id="KW-0482">Metalloprotease</keyword>
<dbReference type="Pfam" id="PF02163">
    <property type="entry name" value="Peptidase_M50"/>
    <property type="match status" value="1"/>
</dbReference>
<dbReference type="NCBIfam" id="TIGR00054">
    <property type="entry name" value="RIP metalloprotease RseP"/>
    <property type="match status" value="1"/>
</dbReference>